<organism evidence="1 2">
    <name type="scientific">Heterorhabditis bacteriophora</name>
    <name type="common">Entomopathogenic nematode worm</name>
    <dbReference type="NCBI Taxonomy" id="37862"/>
    <lineage>
        <taxon>Eukaryota</taxon>
        <taxon>Metazoa</taxon>
        <taxon>Ecdysozoa</taxon>
        <taxon>Nematoda</taxon>
        <taxon>Chromadorea</taxon>
        <taxon>Rhabditida</taxon>
        <taxon>Rhabditina</taxon>
        <taxon>Rhabditomorpha</taxon>
        <taxon>Strongyloidea</taxon>
        <taxon>Heterorhabditidae</taxon>
        <taxon>Heterorhabditis</taxon>
    </lineage>
</organism>
<reference evidence="2" key="1">
    <citation type="submission" date="2016-11" db="UniProtKB">
        <authorList>
            <consortium name="WormBaseParasite"/>
        </authorList>
    </citation>
    <scope>IDENTIFICATION</scope>
</reference>
<accession>A0A1I7XHU9</accession>
<dbReference type="WBParaSite" id="Hba_17083">
    <property type="protein sequence ID" value="Hba_17083"/>
    <property type="gene ID" value="Hba_17083"/>
</dbReference>
<proteinExistence type="predicted"/>
<protein>
    <submittedName>
        <fullName evidence="2">Transposase</fullName>
    </submittedName>
</protein>
<sequence length="91" mass="10663">MGNRSRVTAFDLNNKTAADRYFRLKGINSACRSMMFDLVRCLWHFQITLSTSFFVEENRGIIVMNNAYLRAKDDVNNCENQINYDQKPTMQ</sequence>
<dbReference type="AlphaFoldDB" id="A0A1I7XHU9"/>
<dbReference type="Proteomes" id="UP000095283">
    <property type="component" value="Unplaced"/>
</dbReference>
<name>A0A1I7XHU9_HETBA</name>
<evidence type="ECO:0000313" key="2">
    <source>
        <dbReference type="WBParaSite" id="Hba_17083"/>
    </source>
</evidence>
<evidence type="ECO:0000313" key="1">
    <source>
        <dbReference type="Proteomes" id="UP000095283"/>
    </source>
</evidence>
<keyword evidence="1" id="KW-1185">Reference proteome</keyword>